<dbReference type="GO" id="GO:0008356">
    <property type="term" value="P:asymmetric cell division"/>
    <property type="evidence" value="ECO:0007669"/>
    <property type="project" value="InterPro"/>
</dbReference>
<dbReference type="PANTHER" id="PTHR21386">
    <property type="entry name" value="INSCUTEABLE"/>
    <property type="match status" value="1"/>
</dbReference>
<protein>
    <submittedName>
        <fullName evidence="4">INSC spindle orientation adaptor protein</fullName>
    </submittedName>
</protein>
<dbReference type="SMART" id="SM00185">
    <property type="entry name" value="ARM"/>
    <property type="match status" value="3"/>
</dbReference>
<gene>
    <name evidence="4" type="primary">INSC</name>
</gene>
<dbReference type="FunCoup" id="K7EGE4">
    <property type="interactions" value="13"/>
</dbReference>
<dbReference type="GO" id="GO:0005938">
    <property type="term" value="C:cell cortex"/>
    <property type="evidence" value="ECO:0007669"/>
    <property type="project" value="Ensembl"/>
</dbReference>
<dbReference type="InterPro" id="IPR045789">
    <property type="entry name" value="Insc_C"/>
</dbReference>
<dbReference type="InterPro" id="IPR016024">
    <property type="entry name" value="ARM-type_fold"/>
</dbReference>
<dbReference type="InterPro" id="IPR011989">
    <property type="entry name" value="ARM-like"/>
</dbReference>
<dbReference type="InterPro" id="IPR039921">
    <property type="entry name" value="Inscuteable"/>
</dbReference>
<dbReference type="InterPro" id="IPR038205">
    <property type="entry name" value="INSC_LBD_sf"/>
</dbReference>
<dbReference type="PANTHER" id="PTHR21386:SF0">
    <property type="entry name" value="PROTEIN INSCUTEABLE HOMOLOG"/>
    <property type="match status" value="1"/>
</dbReference>
<dbReference type="InParanoid" id="K7EGE4"/>
<evidence type="ECO:0000313" key="5">
    <source>
        <dbReference type="Proteomes" id="UP000002279"/>
    </source>
</evidence>
<reference evidence="4 5" key="1">
    <citation type="journal article" date="2008" name="Nature">
        <title>Genome analysis of the platypus reveals unique signatures of evolution.</title>
        <authorList>
            <person name="Warren W.C."/>
            <person name="Hillier L.W."/>
            <person name="Marshall Graves J.A."/>
            <person name="Birney E."/>
            <person name="Ponting C.P."/>
            <person name="Grutzner F."/>
            <person name="Belov K."/>
            <person name="Miller W."/>
            <person name="Clarke L."/>
            <person name="Chinwalla A.T."/>
            <person name="Yang S.P."/>
            <person name="Heger A."/>
            <person name="Locke D.P."/>
            <person name="Miethke P."/>
            <person name="Waters P.D."/>
            <person name="Veyrunes F."/>
            <person name="Fulton L."/>
            <person name="Fulton B."/>
            <person name="Graves T."/>
            <person name="Wallis J."/>
            <person name="Puente X.S."/>
            <person name="Lopez-Otin C."/>
            <person name="Ordonez G.R."/>
            <person name="Eichler E.E."/>
            <person name="Chen L."/>
            <person name="Cheng Z."/>
            <person name="Deakin J.E."/>
            <person name="Alsop A."/>
            <person name="Thompson K."/>
            <person name="Kirby P."/>
            <person name="Papenfuss A.T."/>
            <person name="Wakefield M.J."/>
            <person name="Olender T."/>
            <person name="Lancet D."/>
            <person name="Huttley G.A."/>
            <person name="Smit A.F."/>
            <person name="Pask A."/>
            <person name="Temple-Smith P."/>
            <person name="Batzer M.A."/>
            <person name="Walker J.A."/>
            <person name="Konkel M.K."/>
            <person name="Harris R.S."/>
            <person name="Whittington C.M."/>
            <person name="Wong E.S."/>
            <person name="Gemmell N.J."/>
            <person name="Buschiazzo E."/>
            <person name="Vargas Jentzsch I.M."/>
            <person name="Merkel A."/>
            <person name="Schmitz J."/>
            <person name="Zemann A."/>
            <person name="Churakov G."/>
            <person name="Kriegs J.O."/>
            <person name="Brosius J."/>
            <person name="Murchison E.P."/>
            <person name="Sachidanandam R."/>
            <person name="Smith C."/>
            <person name="Hannon G.J."/>
            <person name="Tsend-Ayush E."/>
            <person name="McMillan D."/>
            <person name="Attenborough R."/>
            <person name="Rens W."/>
            <person name="Ferguson-Smith M."/>
            <person name="Lefevre C.M."/>
            <person name="Sharp J.A."/>
            <person name="Nicholas K.R."/>
            <person name="Ray D.A."/>
            <person name="Kube M."/>
            <person name="Reinhardt R."/>
            <person name="Pringle T.H."/>
            <person name="Taylor J."/>
            <person name="Jones R.C."/>
            <person name="Nixon B."/>
            <person name="Dacheux J.L."/>
            <person name="Niwa H."/>
            <person name="Sekita Y."/>
            <person name="Huang X."/>
            <person name="Stark A."/>
            <person name="Kheradpour P."/>
            <person name="Kellis M."/>
            <person name="Flicek P."/>
            <person name="Chen Y."/>
            <person name="Webber C."/>
            <person name="Hardison R."/>
            <person name="Nelson J."/>
            <person name="Hallsworth-Pepin K."/>
            <person name="Delehaunty K."/>
            <person name="Markovic C."/>
            <person name="Minx P."/>
            <person name="Feng Y."/>
            <person name="Kremitzki C."/>
            <person name="Mitreva M."/>
            <person name="Glasscock J."/>
            <person name="Wylie T."/>
            <person name="Wohldmann P."/>
            <person name="Thiru P."/>
            <person name="Nhan M.N."/>
            <person name="Pohl C.S."/>
            <person name="Smith S.M."/>
            <person name="Hou S."/>
            <person name="Nefedov M."/>
            <person name="de Jong P.J."/>
            <person name="Renfree M.B."/>
            <person name="Mardis E.R."/>
            <person name="Wilson R.K."/>
        </authorList>
    </citation>
    <scope>NUCLEOTIDE SEQUENCE [LARGE SCALE GENOMIC DNA]</scope>
    <source>
        <strain evidence="4 5">Glennie</strain>
    </source>
</reference>
<proteinExistence type="predicted"/>
<reference evidence="4" key="2">
    <citation type="submission" date="2025-08" db="UniProtKB">
        <authorList>
            <consortium name="Ensembl"/>
        </authorList>
    </citation>
    <scope>IDENTIFICATION</scope>
    <source>
        <strain evidence="4">Glennie</strain>
    </source>
</reference>
<dbReference type="Gene3D" id="6.20.200.10">
    <property type="entry name" value="Inscuteable LGN-binding domain"/>
    <property type="match status" value="1"/>
</dbReference>
<dbReference type="Bgee" id="ENSOANG00000030687">
    <property type="expression patterns" value="Expressed in adult mammalian kidney and 3 other cell types or tissues"/>
</dbReference>
<dbReference type="eggNOG" id="ENOG502QRY2">
    <property type="taxonomic scope" value="Eukaryota"/>
</dbReference>
<dbReference type="OMA" id="SAITERC"/>
<accession>K7EGE4</accession>
<dbReference type="GO" id="GO:0031647">
    <property type="term" value="P:regulation of protein stability"/>
    <property type="evidence" value="ECO:0007669"/>
    <property type="project" value="Ensembl"/>
</dbReference>
<dbReference type="InterPro" id="IPR031938">
    <property type="entry name" value="INSC_LBD"/>
</dbReference>
<dbReference type="AlphaFoldDB" id="K7EGE4"/>
<evidence type="ECO:0000259" key="3">
    <source>
        <dbReference type="Pfam" id="PF19427"/>
    </source>
</evidence>
<dbReference type="CDD" id="cd21966">
    <property type="entry name" value="INSC_LBD"/>
    <property type="match status" value="1"/>
</dbReference>
<evidence type="ECO:0000313" key="4">
    <source>
        <dbReference type="Ensembl" id="ENSOANP00000032601.2"/>
    </source>
</evidence>
<feature type="domain" description="Protein inscuteable homologue LGN-binding" evidence="2">
    <location>
        <begin position="94"/>
        <end position="132"/>
    </location>
</feature>
<dbReference type="Proteomes" id="UP000002279">
    <property type="component" value="Chromosome 3"/>
</dbReference>
<dbReference type="HOGENOM" id="CLU_1980944_0_0_1"/>
<dbReference type="GO" id="GO:0032991">
    <property type="term" value="C:protein-containing complex"/>
    <property type="evidence" value="ECO:0007669"/>
    <property type="project" value="Ensembl"/>
</dbReference>
<feature type="domain" description="Protein inscuteable homologue C-terminal" evidence="3">
    <location>
        <begin position="151"/>
        <end position="604"/>
    </location>
</feature>
<dbReference type="GO" id="GO:0030674">
    <property type="term" value="F:protein-macromolecule adaptor activity"/>
    <property type="evidence" value="ECO:0007669"/>
    <property type="project" value="Ensembl"/>
</dbReference>
<feature type="compositionally biased region" description="Basic and acidic residues" evidence="1">
    <location>
        <begin position="1"/>
        <end position="18"/>
    </location>
</feature>
<dbReference type="InterPro" id="IPR000225">
    <property type="entry name" value="Armadillo"/>
</dbReference>
<dbReference type="GO" id="GO:0005886">
    <property type="term" value="C:plasma membrane"/>
    <property type="evidence" value="ECO:0007669"/>
    <property type="project" value="Ensembl"/>
</dbReference>
<dbReference type="Pfam" id="PF19427">
    <property type="entry name" value="Insc_C"/>
    <property type="match status" value="1"/>
</dbReference>
<dbReference type="STRING" id="9258.ENSOANP00000032601"/>
<dbReference type="Pfam" id="PF16748">
    <property type="entry name" value="INSC_LBD"/>
    <property type="match status" value="1"/>
</dbReference>
<evidence type="ECO:0000256" key="1">
    <source>
        <dbReference type="SAM" id="MobiDB-lite"/>
    </source>
</evidence>
<reference evidence="4" key="3">
    <citation type="submission" date="2025-09" db="UniProtKB">
        <authorList>
            <consortium name="Ensembl"/>
        </authorList>
    </citation>
    <scope>IDENTIFICATION</scope>
    <source>
        <strain evidence="4">Glennie</strain>
    </source>
</reference>
<dbReference type="Gene3D" id="1.25.10.10">
    <property type="entry name" value="Leucine-rich Repeat Variant"/>
    <property type="match status" value="1"/>
</dbReference>
<dbReference type="Ensembl" id="ENSOANT00000041849.2">
    <property type="protein sequence ID" value="ENSOANP00000032601.2"/>
    <property type="gene ID" value="ENSOANG00000030687.2"/>
</dbReference>
<evidence type="ECO:0000259" key="2">
    <source>
        <dbReference type="Pfam" id="PF16748"/>
    </source>
</evidence>
<dbReference type="SUPFAM" id="SSF48371">
    <property type="entry name" value="ARM repeat"/>
    <property type="match status" value="1"/>
</dbReference>
<sequence length="604" mass="67097">MEMIKTERKSGTPSKMDELGGIFPKRKTEDWESCKEPAYGQAPFQTGIAMTFQGSNYMDSLPLPVQRKMKDVEGAPPGRGRPLSTVLCSYVHLLQVDSVQRWMRDLKLMTECECMCVLQSKSISPEDEASGEPAAPARPSPRDPLRALLERAWLVSAELTRLGRKLDRNRWARVHGLSVRLGCHVRSVLHEYHALAGADSAEDVDQFEKPLMEKCSELTAITERCLQAENEQILKSLKSRVNEILTGIGRQFGQLIELALTQEIQRLVRKIDASDNLYILENVTGHLFGLAQEGAPLCRIIAKEGGVLALFKICRQDRFRRLYPRTLRTLASICCVEEGIRQLDKVDGILCLVDILTDDSHSEATRAEAAAVVAQITSPHLTFTQHLTSFLENMEEIVTALIKLCQEASSGEVFLLASAALANITFFDSISCETLLQLSAMKVLLEACSDKRRVDTPYTRDQIVTILANVSILDQCTSEIIQENGVQILVQMLSEKSPSGSPVEIAACERVQQKAAVTLARLSRDPDVAREAIRLRCVPRLIELCRSPSERNSSDSVLVACLAALRRLAVICPAGLDDSDFQQLVKPRLVDSFLLCSNMEESFV</sequence>
<dbReference type="GO" id="GO:0019904">
    <property type="term" value="F:protein domain specific binding"/>
    <property type="evidence" value="ECO:0007669"/>
    <property type="project" value="Ensembl"/>
</dbReference>
<dbReference type="GeneTree" id="ENSGT00390000001511"/>
<feature type="region of interest" description="Disordered" evidence="1">
    <location>
        <begin position="1"/>
        <end position="22"/>
    </location>
</feature>
<organism evidence="4 5">
    <name type="scientific">Ornithorhynchus anatinus</name>
    <name type="common">Duckbill platypus</name>
    <dbReference type="NCBI Taxonomy" id="9258"/>
    <lineage>
        <taxon>Eukaryota</taxon>
        <taxon>Metazoa</taxon>
        <taxon>Chordata</taxon>
        <taxon>Craniata</taxon>
        <taxon>Vertebrata</taxon>
        <taxon>Euteleostomi</taxon>
        <taxon>Mammalia</taxon>
        <taxon>Monotremata</taxon>
        <taxon>Ornithorhynchidae</taxon>
        <taxon>Ornithorhynchus</taxon>
    </lineage>
</organism>
<keyword evidence="5" id="KW-1185">Reference proteome</keyword>
<name>K7EGE4_ORNAN</name>